<dbReference type="Gene3D" id="2.60.40.420">
    <property type="entry name" value="Cupredoxins - blue copper proteins"/>
    <property type="match status" value="3"/>
</dbReference>
<dbReference type="SUPFAM" id="SSF49265">
    <property type="entry name" value="Fibronectin type III"/>
    <property type="match status" value="1"/>
</dbReference>
<dbReference type="PANTHER" id="PTHR48267:SF1">
    <property type="entry name" value="BILIRUBIN OXIDASE"/>
    <property type="match status" value="1"/>
</dbReference>
<organism evidence="2 3">
    <name type="scientific">Geotalea uraniireducens</name>
    <dbReference type="NCBI Taxonomy" id="351604"/>
    <lineage>
        <taxon>Bacteria</taxon>
        <taxon>Pseudomonadati</taxon>
        <taxon>Thermodesulfobacteriota</taxon>
        <taxon>Desulfuromonadia</taxon>
        <taxon>Geobacterales</taxon>
        <taxon>Geobacteraceae</taxon>
        <taxon>Geotalea</taxon>
    </lineage>
</organism>
<dbReference type="EMBL" id="AP027151">
    <property type="protein sequence ID" value="BDV43759.1"/>
    <property type="molecule type" value="Genomic_DNA"/>
</dbReference>
<sequence>MERRHLTTIMYLAMVIAALPWGNLAFAGAGVGSSTNSAGTPIQIPTYYANSPAGTWTDWTGAIHNSGMALRKFVDGLPGVPGLTSYNAGTGYTNGANDLGQYMPLGVPDKNAYPGSDYYEIAIVEYAEKMHSDLPNPTALRAYVQLETPANAGVSKHVALNYPDGSPILDANGVQVYGIDNPHYLGPIINATRGTPVRIKYTNYLPTGHFNATTGQRNGDLFIPVDKTLMSSGAGPLDANGNPCDNTVTPNNCAVYTENREVIHLHGGDTPWISDGTPSQWTVPRGEVTPFKVGPSYENVPDMPIPGEGSGTLYYNNGESARLMFYHDHVLGITRLNVYAGLAAGYLLNDQPGVGENALVSAGALPSDQIPLVIQEKTFVPQDIAQQDAKWDTTHWGKYGDLWFPHVYETNQDPNSFDGTNPVGRWDWGPWFWPIFPAPDPLPTGVYGDASTTPEAFGDTPVINGTLYPTVTVDPKAYRFRLLNASNDRFINLGLYIAADKTTVNPADPINSPAIALCDGSNPSIPVTNCTEVKMVNFSPGAIFPAGPNFPGGTFPSTGGLQGTGWGTPDARVGGVPDPSTMGPDIIQIGSEGGILPQPAIIPSTPVNYEYNKRSVTVLNVLEHGLYVGPAERADFVVDFSAFAGKTLILYNDSPAPVPAGDPRLDYYTGNPDQTAVGGAASTLPGYGPNTRTMMQIVVRNTAPAAAFDASPTGPLATNLPAAYAATQPKPVVAESAYNSAFLTNYGDTYAKIYTGSINQHTFDFTAGDTLTYYPEGSTTPVTVTEGQLAQIPVLNKAIQELFDSHGRMNATLGVELPFTGSNIQTTIPLGYADPTTETIKDGETQIWKITHNGVDTHPVHFHLVNVQVINRVGWDGTVKPPYANEVGWKETVKMNPLEDIIVAVRANAPSLPFGLPVSIRPESPSIPLGSSMGFTQIDPLTGNPPATPITNVVANFGWEYVWHCHILGHEENDFMRPFVFQFPAVVSSAPTNLTSTGVSSTQNDLSWTDPTPIDYLNSATFGSKANEIGFRIERASTNSGFAPIGYALANHTTYSDTTAVAGTQYWYRIIAYNAAGDSAPSNVAPAASLITVTPLSTAFGSIAVNYTSPSVGYTISNPGALPLNVSAITLGGTDSALFALQNGSCGTTPFTLAPGTSCNIAATFTPTSAGSKSANIQVTSDALVAASAINLTGTGVNGSTLPVRINLAPPVYYSTLAAAFTAAKSGNTIQAWGVQFIEPTVTLNTTGTITFGGGYDPLFGTSTGMTALKGALSVTKGTLVVGNLTIM</sequence>
<dbReference type="Pfam" id="PF07731">
    <property type="entry name" value="Cu-oxidase_2"/>
    <property type="match status" value="1"/>
</dbReference>
<protein>
    <submittedName>
        <fullName evidence="2">Laccase</fullName>
    </submittedName>
</protein>
<dbReference type="InterPro" id="IPR013783">
    <property type="entry name" value="Ig-like_fold"/>
</dbReference>
<dbReference type="NCBIfam" id="NF012200">
    <property type="entry name" value="choice_anch_D"/>
    <property type="match status" value="1"/>
</dbReference>
<dbReference type="PANTHER" id="PTHR48267">
    <property type="entry name" value="CUPREDOXIN SUPERFAMILY PROTEIN"/>
    <property type="match status" value="1"/>
</dbReference>
<dbReference type="InterPro" id="IPR045087">
    <property type="entry name" value="Cu-oxidase_fam"/>
</dbReference>
<evidence type="ECO:0000313" key="2">
    <source>
        <dbReference type="EMBL" id="BDV43759.1"/>
    </source>
</evidence>
<gene>
    <name evidence="2" type="primary">ompB</name>
    <name evidence="2" type="ORF">GURASL_26820</name>
</gene>
<dbReference type="InterPro" id="IPR003961">
    <property type="entry name" value="FN3_dom"/>
</dbReference>
<dbReference type="InterPro" id="IPR008972">
    <property type="entry name" value="Cupredoxin"/>
</dbReference>
<evidence type="ECO:0000313" key="3">
    <source>
        <dbReference type="Proteomes" id="UP001317705"/>
    </source>
</evidence>
<name>A0ABM8EME3_9BACT</name>
<dbReference type="PROSITE" id="PS50853">
    <property type="entry name" value="FN3"/>
    <property type="match status" value="1"/>
</dbReference>
<keyword evidence="3" id="KW-1185">Reference proteome</keyword>
<dbReference type="RefSeq" id="WP_281999880.1">
    <property type="nucleotide sequence ID" value="NZ_AP027151.1"/>
</dbReference>
<feature type="domain" description="Fibronectin type-III" evidence="1">
    <location>
        <begin position="990"/>
        <end position="1097"/>
    </location>
</feature>
<dbReference type="CDD" id="cd00063">
    <property type="entry name" value="FN3"/>
    <property type="match status" value="1"/>
</dbReference>
<proteinExistence type="predicted"/>
<dbReference type="SMART" id="SM00060">
    <property type="entry name" value="FN3"/>
    <property type="match status" value="1"/>
</dbReference>
<dbReference type="InterPro" id="IPR011706">
    <property type="entry name" value="Cu-oxidase_C"/>
</dbReference>
<evidence type="ECO:0000259" key="1">
    <source>
        <dbReference type="PROSITE" id="PS50853"/>
    </source>
</evidence>
<dbReference type="SUPFAM" id="SSF49503">
    <property type="entry name" value="Cupredoxins"/>
    <property type="match status" value="3"/>
</dbReference>
<accession>A0ABM8EME3</accession>
<reference evidence="2 3" key="1">
    <citation type="submission" date="2022-12" db="EMBL/GenBank/DDBJ databases">
        <title>Polyphasic characterization of Geotalea uranireducens NIT-SL11 newly isolated from a complex of sewage sludge and microbially reduced graphene oxide.</title>
        <authorList>
            <person name="Xie L."/>
            <person name="Yoshida N."/>
            <person name="Meng L."/>
        </authorList>
    </citation>
    <scope>NUCLEOTIDE SEQUENCE [LARGE SCALE GENOMIC DNA]</scope>
    <source>
        <strain evidence="2 3">NIT-SL11</strain>
    </source>
</reference>
<dbReference type="Proteomes" id="UP001317705">
    <property type="component" value="Chromosome"/>
</dbReference>
<dbReference type="Gene3D" id="2.60.40.10">
    <property type="entry name" value="Immunoglobulins"/>
    <property type="match status" value="2"/>
</dbReference>
<dbReference type="InterPro" id="IPR036116">
    <property type="entry name" value="FN3_sf"/>
</dbReference>